<protein>
    <submittedName>
        <fullName evidence="5">Hsp20/alpha crystallin family protein</fullName>
    </submittedName>
</protein>
<sequence length="155" mass="16704">MAMTVLDPFREVERLLGSALRQSPSAALIPLDLYRSGEEFVVKIDLPGVDPGSIDIDVEDRTLTVRAERRPQQVGEAQWLVRERPAGTFARQLTLGQGLAVDRIQANYADGVLTLTIPLAEESKPRKIQVTASGGQKSIEQGGQQGSGEGSGHAQ</sequence>
<dbReference type="SUPFAM" id="SSF49764">
    <property type="entry name" value="HSP20-like chaperones"/>
    <property type="match status" value="1"/>
</dbReference>
<dbReference type="InterPro" id="IPR008978">
    <property type="entry name" value="HSP20-like_chaperone"/>
</dbReference>
<evidence type="ECO:0000256" key="1">
    <source>
        <dbReference type="PROSITE-ProRule" id="PRU00285"/>
    </source>
</evidence>
<dbReference type="EMBL" id="CP154795">
    <property type="protein sequence ID" value="XAN09367.1"/>
    <property type="molecule type" value="Genomic_DNA"/>
</dbReference>
<dbReference type="PANTHER" id="PTHR11527">
    <property type="entry name" value="HEAT-SHOCK PROTEIN 20 FAMILY MEMBER"/>
    <property type="match status" value="1"/>
</dbReference>
<dbReference type="InterPro" id="IPR002068">
    <property type="entry name" value="A-crystallin/Hsp20_dom"/>
</dbReference>
<evidence type="ECO:0000313" key="5">
    <source>
        <dbReference type="EMBL" id="XAN09367.1"/>
    </source>
</evidence>
<dbReference type="Proteomes" id="UP001442841">
    <property type="component" value="Chromosome"/>
</dbReference>
<dbReference type="CDD" id="cd06464">
    <property type="entry name" value="ACD_sHsps-like"/>
    <property type="match status" value="1"/>
</dbReference>
<evidence type="ECO:0000313" key="6">
    <source>
        <dbReference type="Proteomes" id="UP001442841"/>
    </source>
</evidence>
<accession>A0ABZ3FTF1</accession>
<reference evidence="5 6" key="1">
    <citation type="submission" date="2024-04" db="EMBL/GenBank/DDBJ databases">
        <title>Isolation of an actinomycete strain from pig manure.</title>
        <authorList>
            <person name="Gong T."/>
            <person name="Yu Z."/>
            <person name="An M."/>
            <person name="Wei C."/>
            <person name="Yang W."/>
            <person name="Liu L."/>
        </authorList>
    </citation>
    <scope>NUCLEOTIDE SEQUENCE [LARGE SCALE GENOMIC DNA]</scope>
    <source>
        <strain evidence="5 6">ZF39</strain>
    </source>
</reference>
<name>A0ABZ3FTF1_9ACTN</name>
<gene>
    <name evidence="5" type="ORF">AADG42_02000</name>
</gene>
<dbReference type="InterPro" id="IPR031107">
    <property type="entry name" value="Small_HSP"/>
</dbReference>
<feature type="compositionally biased region" description="Gly residues" evidence="3">
    <location>
        <begin position="143"/>
        <end position="155"/>
    </location>
</feature>
<feature type="compositionally biased region" description="Low complexity" evidence="3">
    <location>
        <begin position="133"/>
        <end position="142"/>
    </location>
</feature>
<organism evidence="5 6">
    <name type="scientific">Ammonicoccus fulvus</name>
    <dbReference type="NCBI Taxonomy" id="3138240"/>
    <lineage>
        <taxon>Bacteria</taxon>
        <taxon>Bacillati</taxon>
        <taxon>Actinomycetota</taxon>
        <taxon>Actinomycetes</taxon>
        <taxon>Propionibacteriales</taxon>
        <taxon>Propionibacteriaceae</taxon>
        <taxon>Ammonicoccus</taxon>
    </lineage>
</organism>
<evidence type="ECO:0000259" key="4">
    <source>
        <dbReference type="PROSITE" id="PS01031"/>
    </source>
</evidence>
<dbReference type="PROSITE" id="PS01031">
    <property type="entry name" value="SHSP"/>
    <property type="match status" value="1"/>
</dbReference>
<comment type="similarity">
    <text evidence="1 2">Belongs to the small heat shock protein (HSP20) family.</text>
</comment>
<dbReference type="Pfam" id="PF00011">
    <property type="entry name" value="HSP20"/>
    <property type="match status" value="1"/>
</dbReference>
<evidence type="ECO:0000256" key="2">
    <source>
        <dbReference type="RuleBase" id="RU003616"/>
    </source>
</evidence>
<feature type="domain" description="SHSP" evidence="4">
    <location>
        <begin position="22"/>
        <end position="133"/>
    </location>
</feature>
<keyword evidence="6" id="KW-1185">Reference proteome</keyword>
<evidence type="ECO:0000256" key="3">
    <source>
        <dbReference type="SAM" id="MobiDB-lite"/>
    </source>
</evidence>
<dbReference type="Gene3D" id="2.60.40.790">
    <property type="match status" value="1"/>
</dbReference>
<proteinExistence type="inferred from homology"/>
<feature type="region of interest" description="Disordered" evidence="3">
    <location>
        <begin position="124"/>
        <end position="155"/>
    </location>
</feature>